<dbReference type="RefSeq" id="WP_377185725.1">
    <property type="nucleotide sequence ID" value="NZ_JBHUPD010000002.1"/>
</dbReference>
<evidence type="ECO:0000313" key="1">
    <source>
        <dbReference type="EMBL" id="MFD2873216.1"/>
    </source>
</evidence>
<proteinExistence type="predicted"/>
<dbReference type="PROSITE" id="PS51257">
    <property type="entry name" value="PROKAR_LIPOPROTEIN"/>
    <property type="match status" value="1"/>
</dbReference>
<reference evidence="2" key="1">
    <citation type="journal article" date="2019" name="Int. J. Syst. Evol. Microbiol.">
        <title>The Global Catalogue of Microorganisms (GCM) 10K type strain sequencing project: providing services to taxonomists for standard genome sequencing and annotation.</title>
        <authorList>
            <consortium name="The Broad Institute Genomics Platform"/>
            <consortium name="The Broad Institute Genome Sequencing Center for Infectious Disease"/>
            <person name="Wu L."/>
            <person name="Ma J."/>
        </authorList>
    </citation>
    <scope>NUCLEOTIDE SEQUENCE [LARGE SCALE GENOMIC DNA]</scope>
    <source>
        <strain evidence="2">KCTC 22437</strain>
    </source>
</reference>
<sequence length="140" mass="16263">MRRWCIYLSALIMLGCAKNKHAIYTIHISLTNNNRSLKITGVDSVILNDIDRDTAKNWESLFAISRLPADTDLKDYQPTQPGKYRVSQGSVVFTPDTPFVKQQVYFLRYYKHGGDKDIWDYVRRGTKPGQLRYTDLIFKP</sequence>
<organism evidence="1 2">
    <name type="scientific">Mucilaginibacter ximonensis</name>
    <dbReference type="NCBI Taxonomy" id="538021"/>
    <lineage>
        <taxon>Bacteria</taxon>
        <taxon>Pseudomonadati</taxon>
        <taxon>Bacteroidota</taxon>
        <taxon>Sphingobacteriia</taxon>
        <taxon>Sphingobacteriales</taxon>
        <taxon>Sphingobacteriaceae</taxon>
        <taxon>Mucilaginibacter</taxon>
    </lineage>
</organism>
<protein>
    <recommendedName>
        <fullName evidence="3">Lipoprotein</fullName>
    </recommendedName>
</protein>
<accession>A0ABW5YD78</accession>
<evidence type="ECO:0008006" key="3">
    <source>
        <dbReference type="Google" id="ProtNLM"/>
    </source>
</evidence>
<dbReference type="EMBL" id="JBHUPD010000002">
    <property type="protein sequence ID" value="MFD2873216.1"/>
    <property type="molecule type" value="Genomic_DNA"/>
</dbReference>
<evidence type="ECO:0000313" key="2">
    <source>
        <dbReference type="Proteomes" id="UP001597557"/>
    </source>
</evidence>
<keyword evidence="2" id="KW-1185">Reference proteome</keyword>
<dbReference type="Proteomes" id="UP001597557">
    <property type="component" value="Unassembled WGS sequence"/>
</dbReference>
<comment type="caution">
    <text evidence="1">The sequence shown here is derived from an EMBL/GenBank/DDBJ whole genome shotgun (WGS) entry which is preliminary data.</text>
</comment>
<name>A0ABW5YD78_9SPHI</name>
<gene>
    <name evidence="1" type="ORF">ACFS5N_12095</name>
</gene>